<gene>
    <name evidence="4" type="ORF">FGO68_gene1813</name>
</gene>
<feature type="compositionally biased region" description="Low complexity" evidence="2">
    <location>
        <begin position="907"/>
        <end position="936"/>
    </location>
</feature>
<feature type="compositionally biased region" description="Basic and acidic residues" evidence="2">
    <location>
        <begin position="579"/>
        <end position="592"/>
    </location>
</feature>
<dbReference type="PANTHER" id="PTHR15241:SF304">
    <property type="entry name" value="RRM DOMAIN-CONTAINING PROTEIN"/>
    <property type="match status" value="1"/>
</dbReference>
<dbReference type="InterPro" id="IPR012677">
    <property type="entry name" value="Nucleotide-bd_a/b_plait_sf"/>
</dbReference>
<evidence type="ECO:0000313" key="4">
    <source>
        <dbReference type="EMBL" id="TNV86026.1"/>
    </source>
</evidence>
<feature type="compositionally biased region" description="Low complexity" evidence="2">
    <location>
        <begin position="610"/>
        <end position="621"/>
    </location>
</feature>
<feature type="compositionally biased region" description="Low complexity" evidence="2">
    <location>
        <begin position="88"/>
        <end position="98"/>
    </location>
</feature>
<dbReference type="SUPFAM" id="SSF54928">
    <property type="entry name" value="RNA-binding domain, RBD"/>
    <property type="match status" value="2"/>
</dbReference>
<feature type="domain" description="RRM" evidence="3">
    <location>
        <begin position="509"/>
        <end position="588"/>
    </location>
</feature>
<dbReference type="Proteomes" id="UP000785679">
    <property type="component" value="Unassembled WGS sequence"/>
</dbReference>
<dbReference type="PROSITE" id="PS50102">
    <property type="entry name" value="RRM"/>
    <property type="match status" value="2"/>
</dbReference>
<feature type="compositionally biased region" description="Polar residues" evidence="2">
    <location>
        <begin position="624"/>
        <end position="639"/>
    </location>
</feature>
<dbReference type="GO" id="GO:0003723">
    <property type="term" value="F:RNA binding"/>
    <property type="evidence" value="ECO:0007669"/>
    <property type="project" value="UniProtKB-UniRule"/>
</dbReference>
<reference evidence="4" key="1">
    <citation type="submission" date="2019-06" db="EMBL/GenBank/DDBJ databases">
        <authorList>
            <person name="Zheng W."/>
        </authorList>
    </citation>
    <scope>NUCLEOTIDE SEQUENCE</scope>
    <source>
        <strain evidence="4">QDHG01</strain>
    </source>
</reference>
<feature type="domain" description="RRM" evidence="3">
    <location>
        <begin position="271"/>
        <end position="355"/>
    </location>
</feature>
<feature type="compositionally biased region" description="Low complexity" evidence="2">
    <location>
        <begin position="644"/>
        <end position="653"/>
    </location>
</feature>
<feature type="compositionally biased region" description="Gly residues" evidence="2">
    <location>
        <begin position="427"/>
        <end position="437"/>
    </location>
</feature>
<feature type="compositionally biased region" description="Low complexity" evidence="2">
    <location>
        <begin position="946"/>
        <end position="957"/>
    </location>
</feature>
<feature type="region of interest" description="Disordered" evidence="2">
    <location>
        <begin position="76"/>
        <end position="98"/>
    </location>
</feature>
<organism evidence="4 5">
    <name type="scientific">Halteria grandinella</name>
    <dbReference type="NCBI Taxonomy" id="5974"/>
    <lineage>
        <taxon>Eukaryota</taxon>
        <taxon>Sar</taxon>
        <taxon>Alveolata</taxon>
        <taxon>Ciliophora</taxon>
        <taxon>Intramacronucleata</taxon>
        <taxon>Spirotrichea</taxon>
        <taxon>Stichotrichia</taxon>
        <taxon>Sporadotrichida</taxon>
        <taxon>Halteriidae</taxon>
        <taxon>Halteria</taxon>
    </lineage>
</organism>
<protein>
    <recommendedName>
        <fullName evidence="3">RRM domain-containing protein</fullName>
    </recommendedName>
</protein>
<feature type="compositionally biased region" description="Low complexity" evidence="2">
    <location>
        <begin position="223"/>
        <end position="253"/>
    </location>
</feature>
<feature type="compositionally biased region" description="Basic and acidic residues" evidence="2">
    <location>
        <begin position="863"/>
        <end position="882"/>
    </location>
</feature>
<feature type="compositionally biased region" description="Basic and acidic residues" evidence="2">
    <location>
        <begin position="765"/>
        <end position="792"/>
    </location>
</feature>
<evidence type="ECO:0000256" key="2">
    <source>
        <dbReference type="SAM" id="MobiDB-lite"/>
    </source>
</evidence>
<dbReference type="OrthoDB" id="2573941at2759"/>
<feature type="compositionally biased region" description="Polar residues" evidence="2">
    <location>
        <begin position="51"/>
        <end position="64"/>
    </location>
</feature>
<feature type="compositionally biased region" description="Low complexity" evidence="2">
    <location>
        <begin position="367"/>
        <end position="384"/>
    </location>
</feature>
<feature type="compositionally biased region" description="Polar residues" evidence="2">
    <location>
        <begin position="661"/>
        <end position="679"/>
    </location>
</feature>
<feature type="compositionally biased region" description="Basic and acidic residues" evidence="2">
    <location>
        <begin position="397"/>
        <end position="426"/>
    </location>
</feature>
<evidence type="ECO:0000256" key="1">
    <source>
        <dbReference type="PROSITE-ProRule" id="PRU00176"/>
    </source>
</evidence>
<dbReference type="EMBL" id="RRYP01001383">
    <property type="protein sequence ID" value="TNV86026.1"/>
    <property type="molecule type" value="Genomic_DNA"/>
</dbReference>
<dbReference type="InterPro" id="IPR000504">
    <property type="entry name" value="RRM_dom"/>
</dbReference>
<dbReference type="InterPro" id="IPR035979">
    <property type="entry name" value="RBD_domain_sf"/>
</dbReference>
<feature type="region of interest" description="Disordered" evidence="2">
    <location>
        <begin position="36"/>
        <end position="64"/>
    </location>
</feature>
<evidence type="ECO:0000313" key="5">
    <source>
        <dbReference type="Proteomes" id="UP000785679"/>
    </source>
</evidence>
<feature type="compositionally biased region" description="Polar residues" evidence="2">
    <location>
        <begin position="694"/>
        <end position="743"/>
    </location>
</feature>
<proteinExistence type="predicted"/>
<keyword evidence="1" id="KW-0694">RNA-binding</keyword>
<accession>A0A8J8P230</accession>
<feature type="compositionally biased region" description="Gly residues" evidence="2">
    <location>
        <begin position="886"/>
        <end position="904"/>
    </location>
</feature>
<feature type="region of interest" description="Disordered" evidence="2">
    <location>
        <begin position="579"/>
        <end position="992"/>
    </location>
</feature>
<evidence type="ECO:0000259" key="3">
    <source>
        <dbReference type="PROSITE" id="PS50102"/>
    </source>
</evidence>
<sequence length="992" mass="101384">MQNQPLAPQAQTQPGAQGLPTQYYDFFNTFAQPATAGGSSGAGVPGASSALQGASGTSATGQQPAQEQYNDYGLLSSILPQGTGSGQGRAQTGAASSSGAGLGQNFFQGYDSAGLGGFNGGTGGATGSTQGGQNSQQAALAQLMMGGNGVLPGGIMPQGSGGFGLGVQNPLIQPNSLQGNPLAQIMGMLAPAQNPFSNQMGSLMALAQLLGAGGTLPLGQGGNLPTTPNQGSVSGNQPQSSSSGGNGSSSQQRNNDDHQSSGNQSGTPIFSKFFVGGISYSAKESDIQNYFGQFGHVVDVAIMRDKSSGKSRGFAFVTFREYSREAAQKIEKSLLNPRTPHSIQNRTIDVRQSDGSKPPDSFLDKQGANNNSAGGGSSANVSSGGNNGGGSSSSANRGRDGNNKRGNERDGGRGGRDGGMRDKSRGGDGGNSRMGGGNDRDKKSSMRNFPSEGGSGSEAGRFNPEDQKKSLGGGNFKNDKMGRNDSGSGNNMLGKRKDNGDFSSGPTAAKVFVGGLDYNLTEDDFRKHFEDKFGIVKAAQIVRDANTGQSKGFGFVTFQKESVAKELIERVRVTNINGRKVDLRTADPKDQSKQNQRQKNDGGNGGGSQGNSNSQNRSDGGMRNQGQSNQQNRDQSGRQGMQHGGANMLPGGMNMMGGGSQNPRSQGLDNMNNGGQIHNLSMGPPQMGMGMPLSRTQSDFSQNPAQQIGGSNSNQRYPQQQPHGMNMGNLGQSRSHDNQSQSRGNDRNSGRDHNMGSGSTSNSRDGMDNRQQRDHHDRGGNRGADNHQRGGDQGRQNFMGGVPSSNQLQGTNSGGSAADHHRGGSGSGRGGSNGGYGGGDQGRLGGRDSSGGNHHSGNQGGNKDQEKKRDRKFNDKRDDLKVGSDSGAGIGSLGGNSSNVGGGLRHSSSSGVQGGSSNPTGVGHLHSSHHSSSGAVLGVGPGAGGSSISAMYPPSSSVQSNAFSVGASQVGAGQSSNPGSQIVGPSSSNNSA</sequence>
<dbReference type="SMART" id="SM00360">
    <property type="entry name" value="RRM"/>
    <property type="match status" value="2"/>
</dbReference>
<dbReference type="Gene3D" id="3.30.70.330">
    <property type="match status" value="2"/>
</dbReference>
<feature type="compositionally biased region" description="Polar residues" evidence="2">
    <location>
        <begin position="958"/>
        <end position="992"/>
    </location>
</feature>
<feature type="compositionally biased region" description="Gly residues" evidence="2">
    <location>
        <begin position="824"/>
        <end position="844"/>
    </location>
</feature>
<feature type="region of interest" description="Disordered" evidence="2">
    <location>
        <begin position="218"/>
        <end position="267"/>
    </location>
</feature>
<dbReference type="Pfam" id="PF00076">
    <property type="entry name" value="RRM_1"/>
    <property type="match status" value="2"/>
</dbReference>
<feature type="compositionally biased region" description="Low complexity" evidence="2">
    <location>
        <begin position="682"/>
        <end position="692"/>
    </location>
</feature>
<feature type="compositionally biased region" description="Basic and acidic residues" evidence="2">
    <location>
        <begin position="744"/>
        <end position="754"/>
    </location>
</feature>
<comment type="caution">
    <text evidence="4">The sequence shown here is derived from an EMBL/GenBank/DDBJ whole genome shotgun (WGS) entry which is preliminary data.</text>
</comment>
<dbReference type="AlphaFoldDB" id="A0A8J8P230"/>
<dbReference type="PANTHER" id="PTHR15241">
    <property type="entry name" value="TRANSFORMER-2-RELATED"/>
    <property type="match status" value="1"/>
</dbReference>
<name>A0A8J8P230_HALGN</name>
<keyword evidence="5" id="KW-1185">Reference proteome</keyword>
<feature type="region of interest" description="Disordered" evidence="2">
    <location>
        <begin position="336"/>
        <end position="507"/>
    </location>
</feature>